<reference evidence="2" key="2">
    <citation type="submission" date="2015-01" db="EMBL/GenBank/DDBJ databases">
        <title>Evolutionary Origins and Diversification of the Mycorrhizal Mutualists.</title>
        <authorList>
            <consortium name="DOE Joint Genome Institute"/>
            <consortium name="Mycorrhizal Genomics Consortium"/>
            <person name="Kohler A."/>
            <person name="Kuo A."/>
            <person name="Nagy L.G."/>
            <person name="Floudas D."/>
            <person name="Copeland A."/>
            <person name="Barry K.W."/>
            <person name="Cichocki N."/>
            <person name="Veneault-Fourrey C."/>
            <person name="LaButti K."/>
            <person name="Lindquist E.A."/>
            <person name="Lipzen A."/>
            <person name="Lundell T."/>
            <person name="Morin E."/>
            <person name="Murat C."/>
            <person name="Riley R."/>
            <person name="Ohm R."/>
            <person name="Sun H."/>
            <person name="Tunlid A."/>
            <person name="Henrissat B."/>
            <person name="Grigoriev I.V."/>
            <person name="Hibbett D.S."/>
            <person name="Martin F."/>
        </authorList>
    </citation>
    <scope>NUCLEOTIDE SEQUENCE [LARGE SCALE GENOMIC DNA]</scope>
    <source>
        <strain evidence="2">Zn</strain>
    </source>
</reference>
<dbReference type="Proteomes" id="UP000054321">
    <property type="component" value="Unassembled WGS sequence"/>
</dbReference>
<name>A0A0C3H4T8_OIDMZ</name>
<protein>
    <submittedName>
        <fullName evidence="1">Uncharacterized protein</fullName>
    </submittedName>
</protein>
<organism evidence="1 2">
    <name type="scientific">Oidiodendron maius (strain Zn)</name>
    <dbReference type="NCBI Taxonomy" id="913774"/>
    <lineage>
        <taxon>Eukaryota</taxon>
        <taxon>Fungi</taxon>
        <taxon>Dikarya</taxon>
        <taxon>Ascomycota</taxon>
        <taxon>Pezizomycotina</taxon>
        <taxon>Leotiomycetes</taxon>
        <taxon>Leotiomycetes incertae sedis</taxon>
        <taxon>Myxotrichaceae</taxon>
        <taxon>Oidiodendron</taxon>
    </lineage>
</organism>
<evidence type="ECO:0000313" key="2">
    <source>
        <dbReference type="Proteomes" id="UP000054321"/>
    </source>
</evidence>
<gene>
    <name evidence="1" type="ORF">OIDMADRAFT_27607</name>
</gene>
<dbReference type="EMBL" id="KN832874">
    <property type="protein sequence ID" value="KIN03156.1"/>
    <property type="molecule type" value="Genomic_DNA"/>
</dbReference>
<evidence type="ECO:0000313" key="1">
    <source>
        <dbReference type="EMBL" id="KIN03156.1"/>
    </source>
</evidence>
<proteinExistence type="predicted"/>
<reference evidence="1 2" key="1">
    <citation type="submission" date="2014-04" db="EMBL/GenBank/DDBJ databases">
        <authorList>
            <consortium name="DOE Joint Genome Institute"/>
            <person name="Kuo A."/>
            <person name="Martino E."/>
            <person name="Perotto S."/>
            <person name="Kohler A."/>
            <person name="Nagy L.G."/>
            <person name="Floudas D."/>
            <person name="Copeland A."/>
            <person name="Barry K.W."/>
            <person name="Cichocki N."/>
            <person name="Veneault-Fourrey C."/>
            <person name="LaButti K."/>
            <person name="Lindquist E.A."/>
            <person name="Lipzen A."/>
            <person name="Lundell T."/>
            <person name="Morin E."/>
            <person name="Murat C."/>
            <person name="Sun H."/>
            <person name="Tunlid A."/>
            <person name="Henrissat B."/>
            <person name="Grigoriev I.V."/>
            <person name="Hibbett D.S."/>
            <person name="Martin F."/>
            <person name="Nordberg H.P."/>
            <person name="Cantor M.N."/>
            <person name="Hua S.X."/>
        </authorList>
    </citation>
    <scope>NUCLEOTIDE SEQUENCE [LARGE SCALE GENOMIC DNA]</scope>
    <source>
        <strain evidence="1 2">Zn</strain>
    </source>
</reference>
<dbReference type="InParanoid" id="A0A0C3H4T8"/>
<keyword evidence="2" id="KW-1185">Reference proteome</keyword>
<sequence length="300" mass="33700">MLPSSCKLTSRKILRCERDRPSRDIGVGVQDIRLSLSEKRRATVTSSAAIIYQLAQQVPSSKRLSFHRFTRTLLQLQRLSNSGRPVSTINLQDRHILTISLASKWIKYLHLHKASRYRDLVVTIEEFLDYQSSGPIDGHSPSSTIATIRAAWTQTSEDPSAVFHLPNGTSWTAVKSEGSYVFTQRDLPHTGRAAGWLPLLEHCGTEGACSTRVAREPASEFLVSDSQTGWVLVLARIEENRLNIIDRPFPSLGLWRAVPNKVEDAEPCLLEEDSYGNLNAKRDLHCLIIATALWTWWVAT</sequence>
<accession>A0A0C3H4T8</accession>
<dbReference type="AlphaFoldDB" id="A0A0C3H4T8"/>
<dbReference type="HOGENOM" id="CLU_927800_0_0_1"/>